<comment type="similarity">
    <text evidence="3 8">Belongs to the BPG-independent phosphoglycerate mutase family.</text>
</comment>
<feature type="binding site" evidence="8">
    <location>
        <position position="189"/>
    </location>
    <ligand>
        <name>substrate</name>
    </ligand>
</feature>
<comment type="caution">
    <text evidence="12">The sequence shown here is derived from an EMBL/GenBank/DDBJ whole genome shotgun (WGS) entry which is preliminary data.</text>
</comment>
<evidence type="ECO:0000256" key="7">
    <source>
        <dbReference type="ARBA" id="ARBA00023235"/>
    </source>
</evidence>
<feature type="binding site" evidence="8">
    <location>
        <position position="183"/>
    </location>
    <ligand>
        <name>substrate</name>
    </ligand>
</feature>
<evidence type="ECO:0000256" key="6">
    <source>
        <dbReference type="ARBA" id="ARBA00023211"/>
    </source>
</evidence>
<keyword evidence="4 8" id="KW-0479">Metal-binding</keyword>
<feature type="binding site" evidence="8">
    <location>
        <position position="11"/>
    </location>
    <ligand>
        <name>Mn(2+)</name>
        <dbReference type="ChEBI" id="CHEBI:29035"/>
        <label>2</label>
    </ligand>
</feature>
<keyword evidence="6 8" id="KW-0464">Manganese</keyword>
<feature type="binding site" evidence="8">
    <location>
        <position position="122"/>
    </location>
    <ligand>
        <name>substrate</name>
    </ligand>
</feature>
<comment type="catalytic activity">
    <reaction evidence="1 8">
        <text>(2R)-2-phosphoglycerate = (2R)-3-phosphoglycerate</text>
        <dbReference type="Rhea" id="RHEA:15901"/>
        <dbReference type="ChEBI" id="CHEBI:58272"/>
        <dbReference type="ChEBI" id="CHEBI:58289"/>
        <dbReference type="EC" id="5.4.2.12"/>
    </reaction>
</comment>
<evidence type="ECO:0000256" key="1">
    <source>
        <dbReference type="ARBA" id="ARBA00000370"/>
    </source>
</evidence>
<evidence type="ECO:0000256" key="5">
    <source>
        <dbReference type="ARBA" id="ARBA00023152"/>
    </source>
</evidence>
<feature type="binding site" evidence="8">
    <location>
        <begin position="255"/>
        <end position="258"/>
    </location>
    <ligand>
        <name>substrate</name>
    </ligand>
</feature>
<proteinExistence type="inferred from homology"/>
<feature type="domain" description="Metalloenzyme" evidence="10">
    <location>
        <begin position="3"/>
        <end position="492"/>
    </location>
</feature>
<dbReference type="PANTHER" id="PTHR31637:SF0">
    <property type="entry name" value="2,3-BISPHOSPHOGLYCERATE-INDEPENDENT PHOSPHOGLYCERATE MUTASE"/>
    <property type="match status" value="1"/>
</dbReference>
<evidence type="ECO:0000259" key="11">
    <source>
        <dbReference type="Pfam" id="PF06415"/>
    </source>
</evidence>
<reference evidence="13" key="1">
    <citation type="submission" date="2023-07" db="EMBL/GenBank/DDBJ databases">
        <title>Identification and characterization of horizontal gene transfer across gut microbiota members of farm animals based on homology search.</title>
        <authorList>
            <person name="Schwarzerova J."/>
            <person name="Nykrynova M."/>
            <person name="Jureckova K."/>
            <person name="Cejkova D."/>
            <person name="Rychlik I."/>
        </authorList>
    </citation>
    <scope>NUCLEOTIDE SEQUENCE [LARGE SCALE GENOMIC DNA]</scope>
    <source>
        <strain evidence="13">ET4</strain>
    </source>
</reference>
<dbReference type="Proteomes" id="UP001228403">
    <property type="component" value="Unassembled WGS sequence"/>
</dbReference>
<gene>
    <name evidence="8 12" type="primary">gpmI</name>
    <name evidence="12" type="ORF">QUW02_05840</name>
</gene>
<accession>A0ABT7U6I5</accession>
<dbReference type="InterPro" id="IPR006124">
    <property type="entry name" value="Metalloenzyme"/>
</dbReference>
<dbReference type="InterPro" id="IPR005995">
    <property type="entry name" value="Pgm_bpd_ind"/>
</dbReference>
<dbReference type="Gene3D" id="3.40.720.10">
    <property type="entry name" value="Alkaline Phosphatase, subunit A"/>
    <property type="match status" value="1"/>
</dbReference>
<feature type="binding site" evidence="8">
    <location>
        <begin position="152"/>
        <end position="153"/>
    </location>
    <ligand>
        <name>substrate</name>
    </ligand>
</feature>
<keyword evidence="5 8" id="KW-0324">Glycolysis</keyword>
<evidence type="ECO:0000259" key="10">
    <source>
        <dbReference type="Pfam" id="PF01676"/>
    </source>
</evidence>
<keyword evidence="13" id="KW-1185">Reference proteome</keyword>
<dbReference type="HAMAP" id="MF_01038">
    <property type="entry name" value="GpmI"/>
    <property type="match status" value="1"/>
</dbReference>
<feature type="active site" description="Phosphoserine intermediate" evidence="8">
    <location>
        <position position="61"/>
    </location>
</feature>
<feature type="domain" description="BPG-independent PGAM N-terminal" evidence="11">
    <location>
        <begin position="81"/>
        <end position="291"/>
    </location>
</feature>
<comment type="cofactor">
    <cofactor evidence="8">
        <name>Mn(2+)</name>
        <dbReference type="ChEBI" id="CHEBI:29035"/>
    </cofactor>
    <text evidence="8">Binds 2 manganese ions per subunit.</text>
</comment>
<dbReference type="InterPro" id="IPR036646">
    <property type="entry name" value="PGAM_B_sf"/>
</dbReference>
<dbReference type="Pfam" id="PF01676">
    <property type="entry name" value="Metalloenzyme"/>
    <property type="match status" value="1"/>
</dbReference>
<feature type="binding site" evidence="8">
    <location>
        <position position="455"/>
    </location>
    <ligand>
        <name>Mn(2+)</name>
        <dbReference type="ChEBI" id="CHEBI:29035"/>
        <label>1</label>
    </ligand>
</feature>
<dbReference type="Pfam" id="PF06415">
    <property type="entry name" value="iPGM_N"/>
    <property type="match status" value="1"/>
</dbReference>
<dbReference type="EMBL" id="JAUDCF010000009">
    <property type="protein sequence ID" value="MDM8145446.1"/>
    <property type="molecule type" value="Genomic_DNA"/>
</dbReference>
<comment type="function">
    <text evidence="8">Catalyzes the interconversion of 2-phosphoglycerate and 3-phosphoglycerate.</text>
</comment>
<comment type="pathway">
    <text evidence="2 8">Carbohydrate degradation; glycolysis; pyruvate from D-glyceraldehyde 3-phosphate: step 3/5.</text>
</comment>
<dbReference type="EC" id="5.4.2.12" evidence="8 9"/>
<evidence type="ECO:0000256" key="9">
    <source>
        <dbReference type="NCBIfam" id="TIGR01307"/>
    </source>
</evidence>
<feature type="binding site" evidence="8">
    <location>
        <position position="396"/>
    </location>
    <ligand>
        <name>Mn(2+)</name>
        <dbReference type="ChEBI" id="CHEBI:29035"/>
        <label>1</label>
    </ligand>
</feature>
<evidence type="ECO:0000256" key="8">
    <source>
        <dbReference type="HAMAP-Rule" id="MF_01038"/>
    </source>
</evidence>
<dbReference type="PANTHER" id="PTHR31637">
    <property type="entry name" value="2,3-BISPHOSPHOGLYCERATE-INDEPENDENT PHOSPHOGLYCERATE MUTASE"/>
    <property type="match status" value="1"/>
</dbReference>
<dbReference type="InterPro" id="IPR011258">
    <property type="entry name" value="BPG-indep_PGM_N"/>
</dbReference>
<feature type="binding site" evidence="8">
    <location>
        <position position="329"/>
    </location>
    <ligand>
        <name>substrate</name>
    </ligand>
</feature>
<sequence length="505" mass="55552">MAKKALLMILDGWGVGNHGKGDVIFQTPTPYMDYLAQNYPNSELQASGENVGLPDGQMGNSEVGHLNIGAGRIVYQDLVKINRACADGSILKNPEVVSAYEYAKNNGKSVHLMGLTSNGGVHSSLDHLFRLCEISKEYGIANTYVHCFMDGRDTDPKSGKGFIEQLQAECEKTGCQIASIVGRFYAMDRDKRWERVKVAYDLLVKGEGKQATDMVAAMEESYAEGVTDEFVKPINNANVDGTIKEGDVVIFFNYRNDRAKELTIVLTQQDMPEQGMMTIPGLQYYCMTPYDASFTGVHILFPKENVENTLGEYISSKGLKQLHTAETEKYAHVTFFFNGGRETPYDGEERILVASPKVATYDLKPEMSAYEVKDKLVAAIKENKYDFIVVNFANGDMVGHTGIYEAIEKAVKAVDDCVKEVVEAAKATDYETIIIADHGNADNAINADGTPNTAHSLNPVPFIYVTANKNAKVENGILADVAPSILHIMGLEQPKEMTGKNLIQD</sequence>
<dbReference type="SUPFAM" id="SSF64158">
    <property type="entry name" value="2,3-Bisphosphoglycerate-independent phosphoglycerate mutase, substrate-binding domain"/>
    <property type="match status" value="1"/>
</dbReference>
<comment type="subunit">
    <text evidence="8">Monomer.</text>
</comment>
<dbReference type="PIRSF" id="PIRSF001492">
    <property type="entry name" value="IPGAM"/>
    <property type="match status" value="1"/>
</dbReference>
<evidence type="ECO:0000313" key="12">
    <source>
        <dbReference type="EMBL" id="MDM8145446.1"/>
    </source>
</evidence>
<dbReference type="Gene3D" id="3.40.1450.10">
    <property type="entry name" value="BPG-independent phosphoglycerate mutase, domain B"/>
    <property type="match status" value="1"/>
</dbReference>
<feature type="binding site" evidence="8">
    <location>
        <position position="61"/>
    </location>
    <ligand>
        <name>Mn(2+)</name>
        <dbReference type="ChEBI" id="CHEBI:29035"/>
        <label>2</label>
    </ligand>
</feature>
<feature type="binding site" evidence="8">
    <location>
        <position position="400"/>
    </location>
    <ligand>
        <name>Mn(2+)</name>
        <dbReference type="ChEBI" id="CHEBI:29035"/>
        <label>1</label>
    </ligand>
</feature>
<feature type="binding site" evidence="8">
    <location>
        <position position="437"/>
    </location>
    <ligand>
        <name>Mn(2+)</name>
        <dbReference type="ChEBI" id="CHEBI:29035"/>
        <label>2</label>
    </ligand>
</feature>
<evidence type="ECO:0000313" key="13">
    <source>
        <dbReference type="Proteomes" id="UP001228403"/>
    </source>
</evidence>
<feature type="binding site" evidence="8">
    <location>
        <position position="438"/>
    </location>
    <ligand>
        <name>Mn(2+)</name>
        <dbReference type="ChEBI" id="CHEBI:29035"/>
        <label>2</label>
    </ligand>
</feature>
<dbReference type="SUPFAM" id="SSF53649">
    <property type="entry name" value="Alkaline phosphatase-like"/>
    <property type="match status" value="1"/>
</dbReference>
<name>A0ABT7U6I5_9BACE</name>
<evidence type="ECO:0000256" key="2">
    <source>
        <dbReference type="ARBA" id="ARBA00004798"/>
    </source>
</evidence>
<dbReference type="InterPro" id="IPR017850">
    <property type="entry name" value="Alkaline_phosphatase_core_sf"/>
</dbReference>
<keyword evidence="7 8" id="KW-0413">Isomerase</keyword>
<protein>
    <recommendedName>
        <fullName evidence="8 9">2,3-bisphosphoglycerate-independent phosphoglycerate mutase</fullName>
        <shortName evidence="8">BPG-independent PGAM</shortName>
        <shortName evidence="8">Phosphoglyceromutase</shortName>
        <shortName evidence="8">iPGM</shortName>
        <ecNumber evidence="8 9">5.4.2.12</ecNumber>
    </recommendedName>
</protein>
<evidence type="ECO:0000256" key="3">
    <source>
        <dbReference type="ARBA" id="ARBA00008819"/>
    </source>
</evidence>
<dbReference type="NCBIfam" id="TIGR01307">
    <property type="entry name" value="pgm_bpd_ind"/>
    <property type="match status" value="1"/>
</dbReference>
<dbReference type="GO" id="GO:0004619">
    <property type="term" value="F:phosphoglycerate mutase activity"/>
    <property type="evidence" value="ECO:0007669"/>
    <property type="project" value="UniProtKB-EC"/>
</dbReference>
<evidence type="ECO:0000256" key="4">
    <source>
        <dbReference type="ARBA" id="ARBA00022723"/>
    </source>
</evidence>
<dbReference type="CDD" id="cd16010">
    <property type="entry name" value="iPGM"/>
    <property type="match status" value="1"/>
</dbReference>
<organism evidence="12 13">
    <name type="scientific">Bacteroides eggerthii</name>
    <dbReference type="NCBI Taxonomy" id="28111"/>
    <lineage>
        <taxon>Bacteria</taxon>
        <taxon>Pseudomonadati</taxon>
        <taxon>Bacteroidota</taxon>
        <taxon>Bacteroidia</taxon>
        <taxon>Bacteroidales</taxon>
        <taxon>Bacteroidaceae</taxon>
        <taxon>Bacteroides</taxon>
    </lineage>
</organism>